<evidence type="ECO:0000256" key="6">
    <source>
        <dbReference type="SAM" id="Phobius"/>
    </source>
</evidence>
<evidence type="ECO:0000313" key="7">
    <source>
        <dbReference type="EMBL" id="CAB9500794.1"/>
    </source>
</evidence>
<evidence type="ECO:0000256" key="4">
    <source>
        <dbReference type="ARBA" id="ARBA00023136"/>
    </source>
</evidence>
<proteinExistence type="predicted"/>
<feature type="transmembrane region" description="Helical" evidence="6">
    <location>
        <begin position="69"/>
        <end position="87"/>
    </location>
</feature>
<dbReference type="AlphaFoldDB" id="A0A9N8DJE5"/>
<dbReference type="GO" id="GO:0012505">
    <property type="term" value="C:endomembrane system"/>
    <property type="evidence" value="ECO:0007669"/>
    <property type="project" value="UniProtKB-SubCell"/>
</dbReference>
<feature type="region of interest" description="Disordered" evidence="5">
    <location>
        <begin position="281"/>
        <end position="317"/>
    </location>
</feature>
<organism evidence="7 8">
    <name type="scientific">Seminavis robusta</name>
    <dbReference type="NCBI Taxonomy" id="568900"/>
    <lineage>
        <taxon>Eukaryota</taxon>
        <taxon>Sar</taxon>
        <taxon>Stramenopiles</taxon>
        <taxon>Ochrophyta</taxon>
        <taxon>Bacillariophyta</taxon>
        <taxon>Bacillariophyceae</taxon>
        <taxon>Bacillariophycidae</taxon>
        <taxon>Naviculales</taxon>
        <taxon>Naviculaceae</taxon>
        <taxon>Seminavis</taxon>
    </lineage>
</organism>
<feature type="transmembrane region" description="Helical" evidence="6">
    <location>
        <begin position="114"/>
        <end position="135"/>
    </location>
</feature>
<feature type="compositionally biased region" description="Low complexity" evidence="5">
    <location>
        <begin position="20"/>
        <end position="30"/>
    </location>
</feature>
<feature type="transmembrane region" description="Helical" evidence="6">
    <location>
        <begin position="244"/>
        <end position="265"/>
    </location>
</feature>
<feature type="transmembrane region" description="Helical" evidence="6">
    <location>
        <begin position="347"/>
        <end position="369"/>
    </location>
</feature>
<dbReference type="PANTHER" id="PTHR23519">
    <property type="entry name" value="AUTOPHAGY-RELATED PROTEIN 22"/>
    <property type="match status" value="1"/>
</dbReference>
<feature type="transmembrane region" description="Helical" evidence="6">
    <location>
        <begin position="216"/>
        <end position="238"/>
    </location>
</feature>
<reference evidence="7" key="1">
    <citation type="submission" date="2020-06" db="EMBL/GenBank/DDBJ databases">
        <authorList>
            <consortium name="Plant Systems Biology data submission"/>
        </authorList>
    </citation>
    <scope>NUCLEOTIDE SEQUENCE</scope>
    <source>
        <strain evidence="7">D6</strain>
    </source>
</reference>
<feature type="region of interest" description="Disordered" evidence="5">
    <location>
        <begin position="552"/>
        <end position="592"/>
    </location>
</feature>
<dbReference type="SUPFAM" id="SSF103473">
    <property type="entry name" value="MFS general substrate transporter"/>
    <property type="match status" value="1"/>
</dbReference>
<dbReference type="CDD" id="cd06174">
    <property type="entry name" value="MFS"/>
    <property type="match status" value="1"/>
</dbReference>
<feature type="compositionally biased region" description="Polar residues" evidence="5">
    <location>
        <begin position="1"/>
        <end position="15"/>
    </location>
</feature>
<feature type="compositionally biased region" description="Basic and acidic residues" evidence="5">
    <location>
        <begin position="556"/>
        <end position="572"/>
    </location>
</feature>
<dbReference type="EMBL" id="CAICTM010000091">
    <property type="protein sequence ID" value="CAB9500794.1"/>
    <property type="molecule type" value="Genomic_DNA"/>
</dbReference>
<feature type="region of interest" description="Disordered" evidence="5">
    <location>
        <begin position="1"/>
        <end position="30"/>
    </location>
</feature>
<feature type="transmembrane region" description="Helical" evidence="6">
    <location>
        <begin position="381"/>
        <end position="399"/>
    </location>
</feature>
<dbReference type="OrthoDB" id="44491at2759"/>
<feature type="transmembrane region" description="Helical" evidence="6">
    <location>
        <begin position="442"/>
        <end position="464"/>
    </location>
</feature>
<evidence type="ECO:0000256" key="3">
    <source>
        <dbReference type="ARBA" id="ARBA00022989"/>
    </source>
</evidence>
<dbReference type="PANTHER" id="PTHR23519:SF1">
    <property type="entry name" value="AUTOPHAGY-RELATED PROTEIN 22"/>
    <property type="match status" value="1"/>
</dbReference>
<dbReference type="GO" id="GO:0022857">
    <property type="term" value="F:transmembrane transporter activity"/>
    <property type="evidence" value="ECO:0007669"/>
    <property type="project" value="InterPro"/>
</dbReference>
<evidence type="ECO:0000256" key="5">
    <source>
        <dbReference type="SAM" id="MobiDB-lite"/>
    </source>
</evidence>
<dbReference type="Proteomes" id="UP001153069">
    <property type="component" value="Unassembled WGS sequence"/>
</dbReference>
<dbReference type="InterPro" id="IPR011701">
    <property type="entry name" value="MFS"/>
</dbReference>
<accession>A0A9N8DJE5</accession>
<feature type="transmembrane region" description="Helical" evidence="6">
    <location>
        <begin position="147"/>
        <end position="165"/>
    </location>
</feature>
<dbReference type="Pfam" id="PF07690">
    <property type="entry name" value="MFS_1"/>
    <property type="match status" value="1"/>
</dbReference>
<dbReference type="InterPro" id="IPR050495">
    <property type="entry name" value="ATG22/LtaA_families"/>
</dbReference>
<dbReference type="Gene3D" id="1.20.1250.20">
    <property type="entry name" value="MFS general substrate transporter like domains"/>
    <property type="match status" value="1"/>
</dbReference>
<comment type="caution">
    <text evidence="7">The sequence shown here is derived from an EMBL/GenBank/DDBJ whole genome shotgun (WGS) entry which is preliminary data.</text>
</comment>
<keyword evidence="3 6" id="KW-1133">Transmembrane helix</keyword>
<name>A0A9N8DJE5_9STRA</name>
<comment type="subcellular location">
    <subcellularLocation>
        <location evidence="1">Endomembrane system</location>
        <topology evidence="1">Multi-pass membrane protein</topology>
    </subcellularLocation>
</comment>
<evidence type="ECO:0000256" key="2">
    <source>
        <dbReference type="ARBA" id="ARBA00022692"/>
    </source>
</evidence>
<keyword evidence="8" id="KW-1185">Reference proteome</keyword>
<feature type="transmembrane region" description="Helical" evidence="6">
    <location>
        <begin position="502"/>
        <end position="522"/>
    </location>
</feature>
<sequence length="592" mass="64885">MDKATTTTMTMSDSPVPQEDTATTNASNTNVDTTTTMTTTTTSSGCCAWTRFDGNVMAQGYNVHGMGRGPIYMCTVLLSTAFIYLASDKVGCVDMQGKIVDDCEERVYGAFRPAALVTNIATISGVLVALFLPLIGAIMDYTPHRKTVGVVTAILMILTEAIQIGTTSQTWFGMALLEAFSGLLFETQIIASLAYLPDLAKTVGDETMNTYTAKFIMVEVALGQALYMFVVIAVATALGLGDVATARVGQGIVTVWAGLGFYLGWKKLPHVPAKHSLLLQQEEEEQPEQPNDNNPEDEKEEGKEMDTTTKQQPQQQKKKHNLFLIGFIQNWHTFQRINREYKHSIRWFLLACVFGEAAATAFLTVAVIVLTEEWGLDATQVGLFFIVGLVGIVLGCWPGEWICRRTNPNTSWRLAMLYTFVVSVIGALTVNKDNAIPSSFVWGFAVSLGLGWHYQAEYVYVALITPKDQEAELAGFFNYCRIILSWLPPLLFSLLVEANVSQSIGIITTNCFFLLAIAALCMSAPWEQVLEEVHGGSNHKNKEDNNKTATIVVETTKGEDAQDDNDVVKEASEPQENSTMDVENGAPTMAAE</sequence>
<feature type="transmembrane region" description="Helical" evidence="6">
    <location>
        <begin position="171"/>
        <end position="196"/>
    </location>
</feature>
<gene>
    <name evidence="7" type="ORF">SEMRO_92_G048080.1</name>
</gene>
<protein>
    <submittedName>
        <fullName evidence="7">Uncharacterized protein</fullName>
    </submittedName>
</protein>
<keyword evidence="4 6" id="KW-0472">Membrane</keyword>
<feature type="transmembrane region" description="Helical" evidence="6">
    <location>
        <begin position="476"/>
        <end position="496"/>
    </location>
</feature>
<evidence type="ECO:0000313" key="8">
    <source>
        <dbReference type="Proteomes" id="UP001153069"/>
    </source>
</evidence>
<feature type="transmembrane region" description="Helical" evidence="6">
    <location>
        <begin position="411"/>
        <end position="430"/>
    </location>
</feature>
<keyword evidence="2 6" id="KW-0812">Transmembrane</keyword>
<evidence type="ECO:0000256" key="1">
    <source>
        <dbReference type="ARBA" id="ARBA00004127"/>
    </source>
</evidence>
<dbReference type="InterPro" id="IPR036259">
    <property type="entry name" value="MFS_trans_sf"/>
</dbReference>